<sequence>MVTTNKMRLHIHPRYIIILLLQGDYFKVRCVSAKDQKCITIDVCHKFAITALLSSSLK</sequence>
<gene>
    <name evidence="1" type="ORF">OCBIM_22008832mg</name>
</gene>
<name>A0A0L8HQ85_OCTBM</name>
<dbReference type="AlphaFoldDB" id="A0A0L8HQ85"/>
<organism evidence="1">
    <name type="scientific">Octopus bimaculoides</name>
    <name type="common">California two-spotted octopus</name>
    <dbReference type="NCBI Taxonomy" id="37653"/>
    <lineage>
        <taxon>Eukaryota</taxon>
        <taxon>Metazoa</taxon>
        <taxon>Spiralia</taxon>
        <taxon>Lophotrochozoa</taxon>
        <taxon>Mollusca</taxon>
        <taxon>Cephalopoda</taxon>
        <taxon>Coleoidea</taxon>
        <taxon>Octopodiformes</taxon>
        <taxon>Octopoda</taxon>
        <taxon>Incirrata</taxon>
        <taxon>Octopodidae</taxon>
        <taxon>Octopus</taxon>
    </lineage>
</organism>
<dbReference type="EMBL" id="KQ417537">
    <property type="protein sequence ID" value="KOF91438.1"/>
    <property type="molecule type" value="Genomic_DNA"/>
</dbReference>
<evidence type="ECO:0000313" key="1">
    <source>
        <dbReference type="EMBL" id="KOF91438.1"/>
    </source>
</evidence>
<protein>
    <submittedName>
        <fullName evidence="1">Uncharacterized protein</fullName>
    </submittedName>
</protein>
<reference evidence="1" key="1">
    <citation type="submission" date="2015-07" db="EMBL/GenBank/DDBJ databases">
        <title>MeaNS - Measles Nucleotide Surveillance Program.</title>
        <authorList>
            <person name="Tran T."/>
            <person name="Druce J."/>
        </authorList>
    </citation>
    <scope>NUCLEOTIDE SEQUENCE</scope>
    <source>
        <strain evidence="1">UCB-OBI-ISO-001</strain>
        <tissue evidence="1">Gonad</tissue>
    </source>
</reference>
<accession>A0A0L8HQ85</accession>
<proteinExistence type="predicted"/>